<dbReference type="STRING" id="578459.A0A0P9EFB3"/>
<proteinExistence type="predicted"/>
<dbReference type="InterPro" id="IPR043129">
    <property type="entry name" value="ATPase_NBD"/>
</dbReference>
<protein>
    <recommendedName>
        <fullName evidence="3">N-acetylglucosamine kinase</fullName>
    </recommendedName>
</protein>
<sequence length="372" mass="38589">MPSVALPRWYLCVDGGGTAVKVVVASDQGHLSSATGGPCNVKSVGPQVALATILAATRKALHQIPDLSLPYDHRREPLFPPAGFFTSVWLALAGILHQSDIDAFAPLAGPAFGFVPGDPALRITNDGQLLGAPCLVMPHVDSAVALVAGTGSVALAFAKEPSGLELRLNGVDGGWGYLLGDEGSGFAIGRIAIRRLLAAHDAATTASLRNPSAAPPTFPALFKNLLEMFGVADAAELVDRTYADHSLPTDAVPPSFTSSESNRKLWMASAAPVVLTHAFASPPINPASTRVARSIVEEAIAPLVDAVTRLVGEYIDPRRALLSLGGGMWRAGGYRDLLVQGLEARGLRFAEVVVVESAAAEGARALCAQAAS</sequence>
<dbReference type="PANTHER" id="PTHR43190">
    <property type="entry name" value="N-ACETYL-D-GLUCOSAMINE KINASE"/>
    <property type="match status" value="1"/>
</dbReference>
<dbReference type="OMA" id="CGNCATL"/>
<dbReference type="RefSeq" id="XP_018268114.1">
    <property type="nucleotide sequence ID" value="XM_018419139.1"/>
</dbReference>
<dbReference type="InterPro" id="IPR052519">
    <property type="entry name" value="Euk-type_GlcNAc_Kinase"/>
</dbReference>
<keyword evidence="2" id="KW-1185">Reference proteome</keyword>
<evidence type="ECO:0000313" key="2">
    <source>
        <dbReference type="Proteomes" id="UP000053890"/>
    </source>
</evidence>
<evidence type="ECO:0000313" key="1">
    <source>
        <dbReference type="EMBL" id="KPV72065.1"/>
    </source>
</evidence>
<dbReference type="PANTHER" id="PTHR43190:SF3">
    <property type="entry name" value="N-ACETYL-D-GLUCOSAMINE KINASE"/>
    <property type="match status" value="1"/>
</dbReference>
<dbReference type="Gene3D" id="3.30.420.40">
    <property type="match status" value="1"/>
</dbReference>
<dbReference type="SUPFAM" id="SSF53067">
    <property type="entry name" value="Actin-like ATPase domain"/>
    <property type="match status" value="2"/>
</dbReference>
<name>A0A0P9EFB3_RHOGW</name>
<dbReference type="Proteomes" id="UP000053890">
    <property type="component" value="Unassembled WGS sequence"/>
</dbReference>
<dbReference type="CDD" id="cd24007">
    <property type="entry name" value="ASKHA_NBD_eukNAGK-like"/>
    <property type="match status" value="1"/>
</dbReference>
<evidence type="ECO:0008006" key="3">
    <source>
        <dbReference type="Google" id="ProtNLM"/>
    </source>
</evidence>
<reference evidence="1 2" key="1">
    <citation type="journal article" date="2015" name="Front. Microbiol.">
        <title>Genome sequence of the plant growth promoting endophytic yeast Rhodotorula graminis WP1.</title>
        <authorList>
            <person name="Firrincieli A."/>
            <person name="Otillar R."/>
            <person name="Salamov A."/>
            <person name="Schmutz J."/>
            <person name="Khan Z."/>
            <person name="Redman R.S."/>
            <person name="Fleck N.D."/>
            <person name="Lindquist E."/>
            <person name="Grigoriev I.V."/>
            <person name="Doty S.L."/>
        </authorList>
    </citation>
    <scope>NUCLEOTIDE SEQUENCE [LARGE SCALE GENOMIC DNA]</scope>
    <source>
        <strain evidence="1 2">WP1</strain>
    </source>
</reference>
<organism evidence="1 2">
    <name type="scientific">Rhodotorula graminis (strain WP1)</name>
    <dbReference type="NCBI Taxonomy" id="578459"/>
    <lineage>
        <taxon>Eukaryota</taxon>
        <taxon>Fungi</taxon>
        <taxon>Dikarya</taxon>
        <taxon>Basidiomycota</taxon>
        <taxon>Pucciniomycotina</taxon>
        <taxon>Microbotryomycetes</taxon>
        <taxon>Sporidiobolales</taxon>
        <taxon>Sporidiobolaceae</taxon>
        <taxon>Rhodotorula</taxon>
    </lineage>
</organism>
<accession>A0A0P9EFB3</accession>
<dbReference type="OrthoDB" id="311172at2759"/>
<dbReference type="GeneID" id="28979585"/>
<dbReference type="EMBL" id="KQ474089">
    <property type="protein sequence ID" value="KPV72065.1"/>
    <property type="molecule type" value="Genomic_DNA"/>
</dbReference>
<gene>
    <name evidence="1" type="ORF">RHOBADRAFT_66990</name>
</gene>
<dbReference type="AlphaFoldDB" id="A0A0P9EFB3"/>